<keyword evidence="3 6" id="KW-0808">Transferase</keyword>
<dbReference type="PROSITE" id="PS00094">
    <property type="entry name" value="C5_MTASE_1"/>
    <property type="match status" value="1"/>
</dbReference>
<dbReference type="PANTHER" id="PTHR10629">
    <property type="entry name" value="CYTOSINE-SPECIFIC METHYLTRANSFERASE"/>
    <property type="match status" value="1"/>
</dbReference>
<keyword evidence="5" id="KW-0680">Restriction system</keyword>
<sequence length="836" mass="96779">MINNKPTYISLFSSAGVGCYGFKIEGFECIATNEIISRRLNIQKINQKCKFDSGYIAGNIKEQATKEQIYNEIKKWEKLGNDRVDVLIATPPCQGMSVANHKKSNNDIDRNSLIKESVDFIKTINPRFFVFENVAAFWKTGCVNKNKEIVEIGSMITDELKDQYLIHHQVINFKNYGSNSSRTRTLVIGVDRSYSDQVVPFELMPDYTKEKTLYDVVGHMKSLDWNQYDLNDFYHSFRTYPKHMLAWIKDLKQGESAFDNKDDNLKPHKIVDGKLVINKSKNADKYTRQIYSKVAPCVHTRNDQMASQNTIHPIDNRVFSIRELMQMMTIPNSFKWLDHDLAYLNQLSQEEKIKISKKEEMNIRQCIGEAVPTSIFKQIASKIKKVLSFSQLTHKQIKELIESHKLENTNNLKQFLYANKNQYSLSTLSMIIEYANSKRTKNSAYFTDKCIIQTIFNNLVDIDKEEISIIEPSVGSGNFLPFLFKKYANKKQVNLTIIDIDQDVLEMLKILYDDNNIPNNFKINFVCDDYMNFKHTKVDLIIGNPPFSKINGSYRANLLKTNYNKKATNLAEFFLEKAITNARYVSLIMPKTVLNTAEFKATRELLATKKVDSIIDFNESGFKGVLVETVNLIIDCGQKPSSTKVISTSLDLSINQKSKYIFDDTLPYWIIYRNDFFDNILKKMVFDVFNVFRDRQITNTNSSLIKTDKYNIRVLKSRNILDNGEILKIDGYDAYLDNETLSQLIVSKYIDNDSVYLTPNMTYKPRIIKKQKGYVVNGSVAILIPKDSGLKISKNQLEYISSQEFRDFYKIARNYQTRSLNIDETSCYWFGLKKEI</sequence>
<dbReference type="EMBL" id="CP009770">
    <property type="protein sequence ID" value="AJQ45272.1"/>
    <property type="molecule type" value="Genomic_DNA"/>
</dbReference>
<evidence type="ECO:0000313" key="8">
    <source>
        <dbReference type="Proteomes" id="UP000032261"/>
    </source>
</evidence>
<dbReference type="CDD" id="cd02440">
    <property type="entry name" value="AdoMet_MTases"/>
    <property type="match status" value="1"/>
</dbReference>
<evidence type="ECO:0000256" key="1">
    <source>
        <dbReference type="ARBA" id="ARBA00011975"/>
    </source>
</evidence>
<comment type="similarity">
    <text evidence="6">Belongs to the class I-like SAM-binding methyltransferase superfamily. C5-methyltransferase family.</text>
</comment>
<keyword evidence="2 6" id="KW-0489">Methyltransferase</keyword>
<dbReference type="EC" id="2.1.1.37" evidence="1"/>
<keyword evidence="4 6" id="KW-0949">S-adenosyl-L-methionine</keyword>
<reference evidence="7 8" key="1">
    <citation type="journal article" date="2015" name="Genome Announc.">
        <title>Genome Sequence of Ureaplasma diversum Strain ATCC 49782.</title>
        <authorList>
            <person name="Marques L.M."/>
            <person name="Guimaraes A.M."/>
            <person name="Martins H.B."/>
            <person name="Rezende I.S."/>
            <person name="Barbosa M.S."/>
            <person name="Campos G.B."/>
            <person name="do Nascimento N.C."/>
            <person name="Dos Santos A.P."/>
            <person name="Amorim A.T."/>
            <person name="Santos V.M."/>
            <person name="Messick J.B."/>
            <person name="Timenetsky J."/>
        </authorList>
    </citation>
    <scope>NUCLEOTIDE SEQUENCE [LARGE SCALE GENOMIC DNA]</scope>
    <source>
        <strain evidence="7 8">ATCC 49782</strain>
    </source>
</reference>
<accession>A0A0C5RLH0</accession>
<dbReference type="HOGENOM" id="CLU_006958_11_0_14"/>
<dbReference type="PROSITE" id="PS51257">
    <property type="entry name" value="PROKAR_LIPOPROTEIN"/>
    <property type="match status" value="1"/>
</dbReference>
<evidence type="ECO:0000256" key="4">
    <source>
        <dbReference type="ARBA" id="ARBA00022691"/>
    </source>
</evidence>
<dbReference type="PROSITE" id="PS00092">
    <property type="entry name" value="N6_MTASE"/>
    <property type="match status" value="1"/>
</dbReference>
<dbReference type="STRING" id="42094.JM47_01410"/>
<dbReference type="Proteomes" id="UP000032261">
    <property type="component" value="Chromosome"/>
</dbReference>
<dbReference type="Gene3D" id="3.40.50.150">
    <property type="entry name" value="Vaccinia Virus protein VP39"/>
    <property type="match status" value="2"/>
</dbReference>
<dbReference type="PATRIC" id="fig|42094.4.peg.273"/>
<evidence type="ECO:0000256" key="2">
    <source>
        <dbReference type="ARBA" id="ARBA00022603"/>
    </source>
</evidence>
<dbReference type="InterPro" id="IPR029063">
    <property type="entry name" value="SAM-dependent_MTases_sf"/>
</dbReference>
<dbReference type="InterPro" id="IPR018117">
    <property type="entry name" value="C5_DNA_meth_AS"/>
</dbReference>
<dbReference type="AlphaFoldDB" id="A0A0C5RLH0"/>
<dbReference type="InterPro" id="IPR050390">
    <property type="entry name" value="C5-Methyltransferase"/>
</dbReference>
<protein>
    <recommendedName>
        <fullName evidence="1">DNA (cytosine-5-)-methyltransferase</fullName>
        <ecNumber evidence="1">2.1.1.37</ecNumber>
    </recommendedName>
</protein>
<proteinExistence type="inferred from homology"/>
<dbReference type="GO" id="GO:0003886">
    <property type="term" value="F:DNA (cytosine-5-)-methyltransferase activity"/>
    <property type="evidence" value="ECO:0007669"/>
    <property type="project" value="UniProtKB-EC"/>
</dbReference>
<dbReference type="RefSeq" id="WP_208895199.1">
    <property type="nucleotide sequence ID" value="NZ_CP009770.1"/>
</dbReference>
<evidence type="ECO:0000256" key="6">
    <source>
        <dbReference type="PROSITE-ProRule" id="PRU01016"/>
    </source>
</evidence>
<dbReference type="Gene3D" id="3.90.120.10">
    <property type="entry name" value="DNA Methylase, subunit A, domain 2"/>
    <property type="match status" value="1"/>
</dbReference>
<dbReference type="GO" id="GO:0003676">
    <property type="term" value="F:nucleic acid binding"/>
    <property type="evidence" value="ECO:0007669"/>
    <property type="project" value="InterPro"/>
</dbReference>
<evidence type="ECO:0000256" key="3">
    <source>
        <dbReference type="ARBA" id="ARBA00022679"/>
    </source>
</evidence>
<gene>
    <name evidence="7" type="ORF">JM47_01410</name>
</gene>
<evidence type="ECO:0000256" key="5">
    <source>
        <dbReference type="ARBA" id="ARBA00022747"/>
    </source>
</evidence>
<dbReference type="GO" id="GO:0032259">
    <property type="term" value="P:methylation"/>
    <property type="evidence" value="ECO:0007669"/>
    <property type="project" value="UniProtKB-KW"/>
</dbReference>
<dbReference type="KEGG" id="ude:JM47_01410"/>
<dbReference type="PRINTS" id="PR00507">
    <property type="entry name" value="N12N6MTFRASE"/>
</dbReference>
<dbReference type="SUPFAM" id="SSF53335">
    <property type="entry name" value="S-adenosyl-L-methionine-dependent methyltransferases"/>
    <property type="match status" value="2"/>
</dbReference>
<dbReference type="PANTHER" id="PTHR10629:SF52">
    <property type="entry name" value="DNA (CYTOSINE-5)-METHYLTRANSFERASE 1"/>
    <property type="match status" value="1"/>
</dbReference>
<name>A0A0C5RLH0_9BACT</name>
<evidence type="ECO:0000313" key="7">
    <source>
        <dbReference type="EMBL" id="AJQ45272.1"/>
    </source>
</evidence>
<dbReference type="Pfam" id="PF00145">
    <property type="entry name" value="DNA_methylase"/>
    <property type="match status" value="1"/>
</dbReference>
<organism evidence="7 8">
    <name type="scientific">Ureaplasma diversum</name>
    <dbReference type="NCBI Taxonomy" id="42094"/>
    <lineage>
        <taxon>Bacteria</taxon>
        <taxon>Bacillati</taxon>
        <taxon>Mycoplasmatota</taxon>
        <taxon>Mycoplasmoidales</taxon>
        <taxon>Mycoplasmoidaceae</taxon>
        <taxon>Ureaplasma</taxon>
    </lineage>
</organism>
<dbReference type="REBASE" id="106647">
    <property type="entry name" value="M.Udi49782ORF1410P"/>
</dbReference>
<dbReference type="PROSITE" id="PS51679">
    <property type="entry name" value="SAM_MT_C5"/>
    <property type="match status" value="1"/>
</dbReference>
<feature type="active site" evidence="6">
    <location>
        <position position="93"/>
    </location>
</feature>
<dbReference type="GO" id="GO:0009307">
    <property type="term" value="P:DNA restriction-modification system"/>
    <property type="evidence" value="ECO:0007669"/>
    <property type="project" value="UniProtKB-KW"/>
</dbReference>
<dbReference type="InterPro" id="IPR001525">
    <property type="entry name" value="C5_MeTfrase"/>
</dbReference>
<dbReference type="InterPro" id="IPR002052">
    <property type="entry name" value="DNA_methylase_N6_adenine_CS"/>
</dbReference>